<evidence type="ECO:0000313" key="2">
    <source>
        <dbReference type="Proteomes" id="UP000317378"/>
    </source>
</evidence>
<dbReference type="InterPro" id="IPR015943">
    <property type="entry name" value="WD40/YVTN_repeat-like_dom_sf"/>
</dbReference>
<accession>A0A505D4P1</accession>
<dbReference type="Pfam" id="PF10282">
    <property type="entry name" value="Lactonase"/>
    <property type="match status" value="1"/>
</dbReference>
<reference evidence="1 2" key="1">
    <citation type="submission" date="2019-06" db="EMBL/GenBank/DDBJ databases">
        <title>Streptomyces sporangiiformans sp. nov., a novel actinomycete isolated from soil in Mount Song.</title>
        <authorList>
            <person name="Han L."/>
        </authorList>
    </citation>
    <scope>NUCLEOTIDE SEQUENCE [LARGE SCALE GENOMIC DNA]</scope>
    <source>
        <strain evidence="1 2">NEAU-SSA 1</strain>
    </source>
</reference>
<dbReference type="EMBL" id="VCHX02000158">
    <property type="protein sequence ID" value="TPQ19463.1"/>
    <property type="molecule type" value="Genomic_DNA"/>
</dbReference>
<dbReference type="AlphaFoldDB" id="A0A505D4P1"/>
<dbReference type="Gene3D" id="2.130.10.10">
    <property type="entry name" value="YVTN repeat-like/Quinoprotein amine dehydrogenase"/>
    <property type="match status" value="1"/>
</dbReference>
<evidence type="ECO:0000313" key="1">
    <source>
        <dbReference type="EMBL" id="TPQ19463.1"/>
    </source>
</evidence>
<dbReference type="SUPFAM" id="SSF51004">
    <property type="entry name" value="C-terminal (heme d1) domain of cytochrome cd1-nitrite reductase"/>
    <property type="match status" value="1"/>
</dbReference>
<dbReference type="InterPro" id="IPR019405">
    <property type="entry name" value="Lactonase_7-beta_prop"/>
</dbReference>
<proteinExistence type="predicted"/>
<gene>
    <name evidence="1" type="ORF">FGD71_025400</name>
</gene>
<keyword evidence="2" id="KW-1185">Reference proteome</keyword>
<dbReference type="Proteomes" id="UP000317378">
    <property type="component" value="Unassembled WGS sequence"/>
</dbReference>
<sequence length="234" mass="24829">MGGARLEIVSVLIVQVGSTPGGPDPDTIGVFTIERHGGLKPVGWVSTQGIRPRFFGLEPSGPRLFAANEVTDTIDGYDIEADGRQLRPLGILAEPGSPTSIVWRAAHCPTAGARRTNSQLVDDNPAIRRQYRVWCQTGYRSPSNAGTGQPVDQLVDPATDFVTPKGFLYRDYVRPMPEGERSSPTGPLPRASIAAFFVGGTAGSRLDSVVVHHAGGLNCLTVLGAALPLTALVY</sequence>
<comment type="caution">
    <text evidence="1">The sequence shown here is derived from an EMBL/GenBank/DDBJ whole genome shotgun (WGS) entry which is preliminary data.</text>
</comment>
<protein>
    <submittedName>
        <fullName evidence="1">Lactonase family protein</fullName>
    </submittedName>
</protein>
<organism evidence="1 2">
    <name type="scientific">Streptomyces sporangiiformans</name>
    <dbReference type="NCBI Taxonomy" id="2315329"/>
    <lineage>
        <taxon>Bacteria</taxon>
        <taxon>Bacillati</taxon>
        <taxon>Actinomycetota</taxon>
        <taxon>Actinomycetes</taxon>
        <taxon>Kitasatosporales</taxon>
        <taxon>Streptomycetaceae</taxon>
        <taxon>Streptomyces</taxon>
    </lineage>
</organism>
<dbReference type="InterPro" id="IPR011048">
    <property type="entry name" value="Haem_d1_sf"/>
</dbReference>
<name>A0A505D4P1_9ACTN</name>